<organism evidence="1">
    <name type="scientific">Culex pipiens</name>
    <name type="common">House mosquito</name>
    <dbReference type="NCBI Taxonomy" id="7175"/>
    <lineage>
        <taxon>Eukaryota</taxon>
        <taxon>Metazoa</taxon>
        <taxon>Ecdysozoa</taxon>
        <taxon>Arthropoda</taxon>
        <taxon>Hexapoda</taxon>
        <taxon>Insecta</taxon>
        <taxon>Pterygota</taxon>
        <taxon>Neoptera</taxon>
        <taxon>Endopterygota</taxon>
        <taxon>Diptera</taxon>
        <taxon>Nematocera</taxon>
        <taxon>Culicoidea</taxon>
        <taxon>Culicidae</taxon>
        <taxon>Culicinae</taxon>
        <taxon>Culicini</taxon>
        <taxon>Culex</taxon>
        <taxon>Culex</taxon>
    </lineage>
</organism>
<protein>
    <submittedName>
        <fullName evidence="1">(northern house mosquito) hypothetical protein</fullName>
    </submittedName>
</protein>
<name>A0A8D8P3K5_CULPI</name>
<sequence length="155" mass="17356">MFRTLRTGCTPFFSIWLLENRRLQSCSPANGTPSCKKSTNSYLRANCSGRSTVDSVVLSSSVTKSLLDTKLSERVQGRELDMLSIPWSHDRGTDPRQNRAITLVLFWPKRTIGRWWPSLSTVKQSISLQTGTSLSGPSQMRSIPLQSSLVWNCSC</sequence>
<proteinExistence type="predicted"/>
<accession>A0A8D8P3K5</accession>
<dbReference type="EMBL" id="HBUE01213473">
    <property type="protein sequence ID" value="CAG6535525.1"/>
    <property type="molecule type" value="Transcribed_RNA"/>
</dbReference>
<dbReference type="EMBL" id="HBUE01213469">
    <property type="protein sequence ID" value="CAG6535522.1"/>
    <property type="molecule type" value="Transcribed_RNA"/>
</dbReference>
<dbReference type="EMBL" id="HBUE01319980">
    <property type="protein sequence ID" value="CAG6587511.1"/>
    <property type="molecule type" value="Transcribed_RNA"/>
</dbReference>
<reference evidence="1" key="1">
    <citation type="submission" date="2021-05" db="EMBL/GenBank/DDBJ databases">
        <authorList>
            <person name="Alioto T."/>
            <person name="Alioto T."/>
            <person name="Gomez Garrido J."/>
        </authorList>
    </citation>
    <scope>NUCLEOTIDE SEQUENCE</scope>
</reference>
<dbReference type="AlphaFoldDB" id="A0A8D8P3K5"/>
<dbReference type="EMBL" id="HBUE01319976">
    <property type="protein sequence ID" value="CAG6587508.1"/>
    <property type="molecule type" value="Transcribed_RNA"/>
</dbReference>
<evidence type="ECO:0000313" key="1">
    <source>
        <dbReference type="EMBL" id="CAG6587511.1"/>
    </source>
</evidence>